<feature type="chain" id="PRO_5039070435" evidence="4">
    <location>
        <begin position="37"/>
        <end position="662"/>
    </location>
</feature>
<keyword evidence="7" id="KW-0132">Cell division</keyword>
<proteinExistence type="inferred from homology"/>
<keyword evidence="4" id="KW-0732">Signal</keyword>
<dbReference type="AlphaFoldDB" id="A0A1H5HIV2"/>
<evidence type="ECO:0000259" key="6">
    <source>
        <dbReference type="Pfam" id="PF03717"/>
    </source>
</evidence>
<dbReference type="PANTHER" id="PTHR30627">
    <property type="entry name" value="PEPTIDOGLYCAN D,D-TRANSPEPTIDASE"/>
    <property type="match status" value="1"/>
</dbReference>
<keyword evidence="3" id="KW-0472">Membrane</keyword>
<dbReference type="InterPro" id="IPR036138">
    <property type="entry name" value="PBP_dimer_sf"/>
</dbReference>
<dbReference type="InterPro" id="IPR050515">
    <property type="entry name" value="Beta-lactam/transpept"/>
</dbReference>
<dbReference type="Pfam" id="PF00905">
    <property type="entry name" value="Transpeptidase"/>
    <property type="match status" value="1"/>
</dbReference>
<dbReference type="Proteomes" id="UP000199220">
    <property type="component" value="Unassembled WGS sequence"/>
</dbReference>
<dbReference type="GO" id="GO:0071972">
    <property type="term" value="F:peptidoglycan L,D-transpeptidase activity"/>
    <property type="evidence" value="ECO:0007669"/>
    <property type="project" value="TreeGrafter"/>
</dbReference>
<dbReference type="OrthoDB" id="5241017at2"/>
<dbReference type="Pfam" id="PF03717">
    <property type="entry name" value="PBP_dimer"/>
    <property type="match status" value="1"/>
</dbReference>
<comment type="subcellular location">
    <subcellularLocation>
        <location evidence="1">Membrane</location>
    </subcellularLocation>
</comment>
<organism evidence="7 8">
    <name type="scientific">Ruania alba</name>
    <dbReference type="NCBI Taxonomy" id="648782"/>
    <lineage>
        <taxon>Bacteria</taxon>
        <taxon>Bacillati</taxon>
        <taxon>Actinomycetota</taxon>
        <taxon>Actinomycetes</taxon>
        <taxon>Micrococcales</taxon>
        <taxon>Ruaniaceae</taxon>
        <taxon>Ruania</taxon>
    </lineage>
</organism>
<evidence type="ECO:0000259" key="5">
    <source>
        <dbReference type="Pfam" id="PF00905"/>
    </source>
</evidence>
<accession>A0A1H5HIV2</accession>
<evidence type="ECO:0000256" key="3">
    <source>
        <dbReference type="ARBA" id="ARBA00023136"/>
    </source>
</evidence>
<dbReference type="GO" id="GO:0051301">
    <property type="term" value="P:cell division"/>
    <property type="evidence" value="ECO:0007669"/>
    <property type="project" value="UniProtKB-KW"/>
</dbReference>
<evidence type="ECO:0000256" key="2">
    <source>
        <dbReference type="ARBA" id="ARBA00007171"/>
    </source>
</evidence>
<dbReference type="GO" id="GO:0005886">
    <property type="term" value="C:plasma membrane"/>
    <property type="evidence" value="ECO:0007669"/>
    <property type="project" value="TreeGrafter"/>
</dbReference>
<feature type="signal peptide" evidence="4">
    <location>
        <begin position="1"/>
        <end position="36"/>
    </location>
</feature>
<sequence>MPGYRRPMVTTMAYRRRSRTMSGVAALVTASLLLVACSDDDPEPDESANPELDAAAALAEALTTGEFADAPLTEDDRTLAAEQSEEVLGELTALASPAIEVTWSSSVYEEDDAEGVLAADAALTWTWDIPGSDEDWSYPSSVHLTSADDGPWLAQWSRDLLAPDLGENGVVTVEQSDAERGDILGRDDEVLVTAREVYRIGIDKTYIESDQWEDDAIALGEALEMEDPQAYADRVLAAGDRAFVVATVVPQDDPDTDMGSVRGIEGVNLVADERQQGPTQYFAYSILGGVGEATSEIIEGSDGAIEQGDRVGVSGLQLAYDEQLRGFGGLTISVTSGDESTEVYTSEAVQGEPLRTTFDLELQQRAEQIVDGLEVPAGLVAIEPSTGNVLAASSSAASNGWSTATLGQYAPGSTFKVVTLLALLRAGMSLDDTVSCTENLTVSGREFDNYPGYPESSIGDIPLEEAIAQSCNTALMSVRDQITAADLADAAASLGLGRGEDVALGYPVWLGSVPTEAEGTLHAADLIGQGQVLASPLAMAGVAASISAGEVVTPVLVDTDEYREGAAQAVEDVPTPLTETEATLLRQAMRAVVTDGTASQPLADVTDNGDLIAKTGTAEYDGGTHAWMIAARGDVAVAVFLEEGSDGAGAAGPLMAEFLGSS</sequence>
<protein>
    <submittedName>
        <fullName evidence="7">Cell division protein FtsI/penicillin-binding protein 2</fullName>
    </submittedName>
</protein>
<evidence type="ECO:0000256" key="1">
    <source>
        <dbReference type="ARBA" id="ARBA00004370"/>
    </source>
</evidence>
<dbReference type="STRING" id="648782.SAMN04488554_1968"/>
<dbReference type="EMBL" id="FNTX01000001">
    <property type="protein sequence ID" value="SEE27684.1"/>
    <property type="molecule type" value="Genomic_DNA"/>
</dbReference>
<reference evidence="8" key="1">
    <citation type="submission" date="2016-10" db="EMBL/GenBank/DDBJ databases">
        <authorList>
            <person name="Varghese N."/>
            <person name="Submissions S."/>
        </authorList>
    </citation>
    <scope>NUCLEOTIDE SEQUENCE [LARGE SCALE GENOMIC DNA]</scope>
    <source>
        <strain evidence="8">DSM 21368</strain>
    </source>
</reference>
<dbReference type="InterPro" id="IPR005311">
    <property type="entry name" value="PBP_dimer"/>
</dbReference>
<dbReference type="Gene3D" id="3.40.710.10">
    <property type="entry name" value="DD-peptidase/beta-lactamase superfamily"/>
    <property type="match status" value="1"/>
</dbReference>
<feature type="domain" description="Penicillin-binding protein dimerisation" evidence="6">
    <location>
        <begin position="177"/>
        <end position="334"/>
    </location>
</feature>
<dbReference type="InterPro" id="IPR012338">
    <property type="entry name" value="Beta-lactam/transpept-like"/>
</dbReference>
<dbReference type="GO" id="GO:0071555">
    <property type="term" value="P:cell wall organization"/>
    <property type="evidence" value="ECO:0007669"/>
    <property type="project" value="TreeGrafter"/>
</dbReference>
<name>A0A1H5HIV2_9MICO</name>
<dbReference type="PANTHER" id="PTHR30627:SF24">
    <property type="entry name" value="PENICILLIN-BINDING PROTEIN 4B"/>
    <property type="match status" value="1"/>
</dbReference>
<feature type="domain" description="Penicillin-binding protein transpeptidase" evidence="5">
    <location>
        <begin position="379"/>
        <end position="658"/>
    </location>
</feature>
<dbReference type="SUPFAM" id="SSF56519">
    <property type="entry name" value="Penicillin binding protein dimerisation domain"/>
    <property type="match status" value="1"/>
</dbReference>
<evidence type="ECO:0000313" key="8">
    <source>
        <dbReference type="Proteomes" id="UP000199220"/>
    </source>
</evidence>
<dbReference type="Gene3D" id="3.90.1310.10">
    <property type="entry name" value="Penicillin-binding protein 2a (Domain 2)"/>
    <property type="match status" value="1"/>
</dbReference>
<gene>
    <name evidence="7" type="ORF">SAMN04488554_1968</name>
</gene>
<dbReference type="SUPFAM" id="SSF56601">
    <property type="entry name" value="beta-lactamase/transpeptidase-like"/>
    <property type="match status" value="1"/>
</dbReference>
<keyword evidence="8" id="KW-1185">Reference proteome</keyword>
<dbReference type="InterPro" id="IPR001460">
    <property type="entry name" value="PCN-bd_Tpept"/>
</dbReference>
<evidence type="ECO:0000313" key="7">
    <source>
        <dbReference type="EMBL" id="SEE27684.1"/>
    </source>
</evidence>
<keyword evidence="7" id="KW-0131">Cell cycle</keyword>
<comment type="similarity">
    <text evidence="2">Belongs to the transpeptidase family.</text>
</comment>
<dbReference type="GO" id="GO:0008658">
    <property type="term" value="F:penicillin binding"/>
    <property type="evidence" value="ECO:0007669"/>
    <property type="project" value="InterPro"/>
</dbReference>
<evidence type="ECO:0000256" key="4">
    <source>
        <dbReference type="SAM" id="SignalP"/>
    </source>
</evidence>